<dbReference type="InterPro" id="IPR036116">
    <property type="entry name" value="FN3_sf"/>
</dbReference>
<feature type="domain" description="Fibronectin type-III" evidence="2">
    <location>
        <begin position="265"/>
        <end position="362"/>
    </location>
</feature>
<dbReference type="AlphaFoldDB" id="A0A8I0AFX1"/>
<dbReference type="Pfam" id="PF00041">
    <property type="entry name" value="fn3"/>
    <property type="match status" value="1"/>
</dbReference>
<reference evidence="3 4" key="1">
    <citation type="submission" date="2020-08" db="EMBL/GenBank/DDBJ databases">
        <title>Genome public.</title>
        <authorList>
            <person name="Liu C."/>
            <person name="Sun Q."/>
        </authorList>
    </citation>
    <scope>NUCLEOTIDE SEQUENCE [LARGE SCALE GENOMIC DNA]</scope>
    <source>
        <strain evidence="3 4">NSJ-10</strain>
    </source>
</reference>
<dbReference type="RefSeq" id="WP_186847190.1">
    <property type="nucleotide sequence ID" value="NZ_JACOOX010000001.1"/>
</dbReference>
<dbReference type="Gene3D" id="2.60.40.10">
    <property type="entry name" value="Immunoglobulins"/>
    <property type="match status" value="1"/>
</dbReference>
<keyword evidence="4" id="KW-1185">Reference proteome</keyword>
<dbReference type="InterPro" id="IPR003961">
    <property type="entry name" value="FN3_dom"/>
</dbReference>
<dbReference type="InterPro" id="IPR013783">
    <property type="entry name" value="Ig-like_fold"/>
</dbReference>
<accession>A0A8I0AFX1</accession>
<protein>
    <submittedName>
        <fullName evidence="3">Fibronectin type III domain-containing protein</fullName>
    </submittedName>
</protein>
<evidence type="ECO:0000259" key="2">
    <source>
        <dbReference type="PROSITE" id="PS50853"/>
    </source>
</evidence>
<proteinExistence type="predicted"/>
<dbReference type="EMBL" id="JACOOX010000001">
    <property type="protein sequence ID" value="MBC5661350.1"/>
    <property type="molecule type" value="Genomic_DNA"/>
</dbReference>
<dbReference type="PROSITE" id="PS50853">
    <property type="entry name" value="FN3"/>
    <property type="match status" value="1"/>
</dbReference>
<evidence type="ECO:0000256" key="1">
    <source>
        <dbReference type="SAM" id="SignalP"/>
    </source>
</evidence>
<comment type="caution">
    <text evidence="3">The sequence shown here is derived from an EMBL/GenBank/DDBJ whole genome shotgun (WGS) entry which is preliminary data.</text>
</comment>
<dbReference type="CDD" id="cd00063">
    <property type="entry name" value="FN3"/>
    <property type="match status" value="1"/>
</dbReference>
<evidence type="ECO:0000313" key="3">
    <source>
        <dbReference type="EMBL" id="MBC5661350.1"/>
    </source>
</evidence>
<dbReference type="SUPFAM" id="SSF89260">
    <property type="entry name" value="Collagen-binding domain"/>
    <property type="match status" value="1"/>
</dbReference>
<organism evidence="3 4">
    <name type="scientific">Coprococcus hominis</name>
    <name type="common">ex Liu et al. 2022</name>
    <dbReference type="NCBI Taxonomy" id="2763039"/>
    <lineage>
        <taxon>Bacteria</taxon>
        <taxon>Bacillati</taxon>
        <taxon>Bacillota</taxon>
        <taxon>Clostridia</taxon>
        <taxon>Lachnospirales</taxon>
        <taxon>Lachnospiraceae</taxon>
        <taxon>Coprococcus</taxon>
    </lineage>
</organism>
<evidence type="ECO:0000313" key="4">
    <source>
        <dbReference type="Proteomes" id="UP000615234"/>
    </source>
</evidence>
<keyword evidence="1" id="KW-0732">Signal</keyword>
<feature type="chain" id="PRO_5034998607" evidence="1">
    <location>
        <begin position="30"/>
        <end position="362"/>
    </location>
</feature>
<gene>
    <name evidence="3" type="ORF">H8S09_00325</name>
</gene>
<name>A0A8I0AFX1_9FIRM</name>
<dbReference type="Proteomes" id="UP000615234">
    <property type="component" value="Unassembled WGS sequence"/>
</dbReference>
<dbReference type="Gene3D" id="2.60.120.380">
    <property type="match status" value="1"/>
</dbReference>
<feature type="signal peptide" evidence="1">
    <location>
        <begin position="1"/>
        <end position="29"/>
    </location>
</feature>
<sequence>MSRKMKQIMLAVILMVMMCAVSPARKVSAEVLNSPQQIVWGQSYSGELEDAQNTYEYTFTMKKSGTFSLAIATEEIGKTHTGLNYIKVSDMYDNEIYTASVSEGNGSYKAELLAGDYKLSLCAGFYTGCKFTFTASYKASGETRSESWLSQNDEKTMAFTYKAGTTYKGQFAFNETTDIYKMKMTKNRYMNIQINSKIKEMNVVIENTNGDIHYIQTGVTPGTRKYTFFLPKGTYYITMTKGWPYSVDPNYAGMYTFKTTFTDVPKTTVSKVKNLSSGKLKVTWKCKSKATGYQIQIASDKKFKKNKKVYDAPFKNYNNCTFWDLKKGKTYYVRVRSYVKAGSREKKCYSAWSKYKTVKIKK</sequence>
<dbReference type="SUPFAM" id="SSF49265">
    <property type="entry name" value="Fibronectin type III"/>
    <property type="match status" value="1"/>
</dbReference>